<dbReference type="InterPro" id="IPR039790">
    <property type="entry name" value="CHRD1"/>
</dbReference>
<evidence type="ECO:0000256" key="1">
    <source>
        <dbReference type="ARBA" id="ARBA00022723"/>
    </source>
</evidence>
<feature type="domain" description="CS" evidence="5">
    <location>
        <begin position="227"/>
        <end position="316"/>
    </location>
</feature>
<dbReference type="CDD" id="cd06488">
    <property type="entry name" value="p23_melusin_like"/>
    <property type="match status" value="1"/>
</dbReference>
<dbReference type="AlphaFoldDB" id="A7S2K5"/>
<dbReference type="eggNOG" id="KOG1667">
    <property type="taxonomic scope" value="Eukaryota"/>
</dbReference>
<keyword evidence="1" id="KW-0479">Metal-binding</keyword>
<dbReference type="Gene3D" id="2.60.40.790">
    <property type="match status" value="1"/>
</dbReference>
<dbReference type="PhylomeDB" id="A7S2K5"/>
<dbReference type="HOGENOM" id="CLU_040079_0_0_1"/>
<evidence type="ECO:0000313" key="8">
    <source>
        <dbReference type="Proteomes" id="UP000001593"/>
    </source>
</evidence>
<reference evidence="7 8" key="1">
    <citation type="journal article" date="2007" name="Science">
        <title>Sea anemone genome reveals ancestral eumetazoan gene repertoire and genomic organization.</title>
        <authorList>
            <person name="Putnam N.H."/>
            <person name="Srivastava M."/>
            <person name="Hellsten U."/>
            <person name="Dirks B."/>
            <person name="Chapman J."/>
            <person name="Salamov A."/>
            <person name="Terry A."/>
            <person name="Shapiro H."/>
            <person name="Lindquist E."/>
            <person name="Kapitonov V.V."/>
            <person name="Jurka J."/>
            <person name="Genikhovich G."/>
            <person name="Grigoriev I.V."/>
            <person name="Lucas S.M."/>
            <person name="Steele R.E."/>
            <person name="Finnerty J.R."/>
            <person name="Technau U."/>
            <person name="Martindale M.Q."/>
            <person name="Rokhsar D.S."/>
        </authorList>
    </citation>
    <scope>NUCLEOTIDE SEQUENCE [LARGE SCALE GENOMIC DNA]</scope>
    <source>
        <strain evidence="8">CH2 X CH6</strain>
    </source>
</reference>
<dbReference type="SUPFAM" id="SSF49764">
    <property type="entry name" value="HSP20-like chaperones"/>
    <property type="match status" value="1"/>
</dbReference>
<keyword evidence="3" id="KW-0862">Zinc</keyword>
<dbReference type="InterPro" id="IPR007052">
    <property type="entry name" value="CS_dom"/>
</dbReference>
<keyword evidence="2" id="KW-0677">Repeat</keyword>
<dbReference type="OMA" id="KGYTCCK"/>
<dbReference type="InParanoid" id="A7S2K5"/>
<protein>
    <recommendedName>
        <fullName evidence="9">Cysteine and histidine-rich domain-containing protein 1</fullName>
    </recommendedName>
</protein>
<dbReference type="STRING" id="45351.A7S2K5"/>
<evidence type="ECO:0000256" key="2">
    <source>
        <dbReference type="ARBA" id="ARBA00022737"/>
    </source>
</evidence>
<dbReference type="GO" id="GO:0051298">
    <property type="term" value="P:centrosome duplication"/>
    <property type="evidence" value="ECO:0000318"/>
    <property type="project" value="GO_Central"/>
</dbReference>
<dbReference type="Proteomes" id="UP000001593">
    <property type="component" value="Unassembled WGS sequence"/>
</dbReference>
<feature type="domain" description="CHORD" evidence="6">
    <location>
        <begin position="157"/>
        <end position="216"/>
    </location>
</feature>
<dbReference type="FunCoup" id="A7S2K5">
    <property type="interactions" value="789"/>
</dbReference>
<name>A7S2K5_NEMVE</name>
<dbReference type="Pfam" id="PF04969">
    <property type="entry name" value="CS"/>
    <property type="match status" value="1"/>
</dbReference>
<feature type="compositionally biased region" description="Basic and acidic residues" evidence="4">
    <location>
        <begin position="100"/>
        <end position="112"/>
    </location>
</feature>
<sequence length="325" mass="36341">MASEELLTCYNKGCGQKFKLDENNEGACVHHPGVPVFHDALKGWSCCKKRVTDFTEFLNIPGCTTSFHNNEKPAAPEKPEEKPLEKDEVIEVNNQPRKPQPKESVRPSDDLPKVALKTTVTDSLKSALAKQKEAQKENQANKNSEDHGDEIKVGTVCKNSACNSTYVSESTNDERCWHHPGAPVFHEGYKYWTCCMKRTTDFNEFLGQEGCSSGTHRWVLTEEKKKKVLCRYDWFQMGNSVVISVYAKLTDPNATVIKANSTQLSASIIFGEASSFDLEISLYGVIDPEKSEVLMSPTKVEIKLRKADIGSWSNLELKTTPPKTS</sequence>
<dbReference type="PROSITE" id="PS51401">
    <property type="entry name" value="CHORD"/>
    <property type="match status" value="2"/>
</dbReference>
<organism evidence="7 8">
    <name type="scientific">Nematostella vectensis</name>
    <name type="common">Starlet sea anemone</name>
    <dbReference type="NCBI Taxonomy" id="45351"/>
    <lineage>
        <taxon>Eukaryota</taxon>
        <taxon>Metazoa</taxon>
        <taxon>Cnidaria</taxon>
        <taxon>Anthozoa</taxon>
        <taxon>Hexacorallia</taxon>
        <taxon>Actiniaria</taxon>
        <taxon>Edwardsiidae</taxon>
        <taxon>Nematostella</taxon>
    </lineage>
</organism>
<dbReference type="EMBL" id="DS469569">
    <property type="protein sequence ID" value="EDO42059.1"/>
    <property type="molecule type" value="Genomic_DNA"/>
</dbReference>
<feature type="compositionally biased region" description="Basic and acidic residues" evidence="4">
    <location>
        <begin position="69"/>
        <end position="89"/>
    </location>
</feature>
<gene>
    <name evidence="7" type="ORF">NEMVEDRAFT_v1g102256</name>
</gene>
<dbReference type="PROSITE" id="PS51203">
    <property type="entry name" value="CS"/>
    <property type="match status" value="1"/>
</dbReference>
<feature type="region of interest" description="Disordered" evidence="4">
    <location>
        <begin position="65"/>
        <end position="148"/>
    </location>
</feature>
<dbReference type="InterPro" id="IPR007051">
    <property type="entry name" value="CHORD_dom"/>
</dbReference>
<dbReference type="GO" id="GO:0008270">
    <property type="term" value="F:zinc ion binding"/>
    <property type="evidence" value="ECO:0000318"/>
    <property type="project" value="GO_Central"/>
</dbReference>
<dbReference type="PANTHER" id="PTHR46983">
    <property type="entry name" value="CYSTEINE AND HISTIDINE-RICH DOMAIN-CONTAINING PROTEIN 1"/>
    <property type="match status" value="1"/>
</dbReference>
<dbReference type="Pfam" id="PF04968">
    <property type="entry name" value="CHORD"/>
    <property type="match status" value="2"/>
</dbReference>
<proteinExistence type="predicted"/>
<accession>A7S2K5</accession>
<feature type="domain" description="CHORD" evidence="6">
    <location>
        <begin position="9"/>
        <end position="68"/>
    </location>
</feature>
<evidence type="ECO:0000256" key="4">
    <source>
        <dbReference type="SAM" id="MobiDB-lite"/>
    </source>
</evidence>
<dbReference type="InterPro" id="IPR008978">
    <property type="entry name" value="HSP20-like_chaperone"/>
</dbReference>
<dbReference type="PANTHER" id="PTHR46983:SF3">
    <property type="entry name" value="CHPADIPLOID STATE MAINTENANCE PROTEIN CHPA"/>
    <property type="match status" value="1"/>
</dbReference>
<keyword evidence="8" id="KW-1185">Reference proteome</keyword>
<evidence type="ECO:0000256" key="3">
    <source>
        <dbReference type="ARBA" id="ARBA00022833"/>
    </source>
</evidence>
<evidence type="ECO:0000313" key="7">
    <source>
        <dbReference type="EMBL" id="EDO42059.1"/>
    </source>
</evidence>
<dbReference type="Gene3D" id="4.10.1130.20">
    <property type="match status" value="2"/>
</dbReference>
<evidence type="ECO:0000259" key="6">
    <source>
        <dbReference type="PROSITE" id="PS51401"/>
    </source>
</evidence>
<evidence type="ECO:0008006" key="9">
    <source>
        <dbReference type="Google" id="ProtNLM"/>
    </source>
</evidence>
<evidence type="ECO:0000259" key="5">
    <source>
        <dbReference type="PROSITE" id="PS51203"/>
    </source>
</evidence>